<comment type="caution">
    <text evidence="3">The sequence shown here is derived from an EMBL/GenBank/DDBJ whole genome shotgun (WGS) entry which is preliminary data.</text>
</comment>
<evidence type="ECO:0000256" key="1">
    <source>
        <dbReference type="SAM" id="Coils"/>
    </source>
</evidence>
<protein>
    <submittedName>
        <fullName evidence="3">Gelsolin-related protein of 125 kDa-like protein</fullName>
    </submittedName>
</protein>
<feature type="compositionally biased region" description="Basic and acidic residues" evidence="2">
    <location>
        <begin position="23"/>
        <end position="32"/>
    </location>
</feature>
<dbReference type="AlphaFoldDB" id="A0ABD1IKZ6"/>
<reference evidence="3 4" key="1">
    <citation type="submission" date="2024-06" db="EMBL/GenBank/DDBJ databases">
        <title>A chromosome level genome sequence of Diviner's sage (Salvia divinorum).</title>
        <authorList>
            <person name="Ford S.A."/>
            <person name="Ro D.-K."/>
            <person name="Ness R.W."/>
            <person name="Phillips M.A."/>
        </authorList>
    </citation>
    <scope>NUCLEOTIDE SEQUENCE [LARGE SCALE GENOMIC DNA]</scope>
    <source>
        <strain evidence="3">SAF-2024a</strain>
        <tissue evidence="3">Leaf</tissue>
    </source>
</reference>
<name>A0ABD1IKZ6_SALDI</name>
<feature type="region of interest" description="Disordered" evidence="2">
    <location>
        <begin position="175"/>
        <end position="198"/>
    </location>
</feature>
<evidence type="ECO:0000313" key="4">
    <source>
        <dbReference type="Proteomes" id="UP001567538"/>
    </source>
</evidence>
<keyword evidence="4" id="KW-1185">Reference proteome</keyword>
<feature type="coiled-coil region" evidence="1">
    <location>
        <begin position="60"/>
        <end position="144"/>
    </location>
</feature>
<proteinExistence type="predicted"/>
<accession>A0ABD1IKZ6</accession>
<sequence>MGCGESKHAVATQNTITKSKSFKKQDPKDAEIPKNGGNVTANNAVKDSVILKKNEILAPKKTEESEVVKAEEEEVKKEEREEVAAVVEVVHEKKEEIIKDEELKEEKKEEVRTEVEERESAAIIEAVKEREEEKEIKNEVVSQQVEDSSSFSAVMKISEGENNVIKEESKFAVAEKEGNEGKEELDQEIKPSAEEKKPADEKCMNLFLISFRLEFKRHDLLPKSMVFVVDDFAGGCAAVV</sequence>
<organism evidence="3 4">
    <name type="scientific">Salvia divinorum</name>
    <name type="common">Maria pastora</name>
    <name type="synonym">Diviner's sage</name>
    <dbReference type="NCBI Taxonomy" id="28513"/>
    <lineage>
        <taxon>Eukaryota</taxon>
        <taxon>Viridiplantae</taxon>
        <taxon>Streptophyta</taxon>
        <taxon>Embryophyta</taxon>
        <taxon>Tracheophyta</taxon>
        <taxon>Spermatophyta</taxon>
        <taxon>Magnoliopsida</taxon>
        <taxon>eudicotyledons</taxon>
        <taxon>Gunneridae</taxon>
        <taxon>Pentapetalae</taxon>
        <taxon>asterids</taxon>
        <taxon>lamiids</taxon>
        <taxon>Lamiales</taxon>
        <taxon>Lamiaceae</taxon>
        <taxon>Nepetoideae</taxon>
        <taxon>Mentheae</taxon>
        <taxon>Salviinae</taxon>
        <taxon>Salvia</taxon>
        <taxon>Salvia subgen. Calosphace</taxon>
    </lineage>
</organism>
<feature type="region of interest" description="Disordered" evidence="2">
    <location>
        <begin position="1"/>
        <end position="41"/>
    </location>
</feature>
<keyword evidence="1" id="KW-0175">Coiled coil</keyword>
<dbReference type="EMBL" id="JBEAFC010000002">
    <property type="protein sequence ID" value="KAL1567941.1"/>
    <property type="molecule type" value="Genomic_DNA"/>
</dbReference>
<dbReference type="Proteomes" id="UP001567538">
    <property type="component" value="Unassembled WGS sequence"/>
</dbReference>
<evidence type="ECO:0000313" key="3">
    <source>
        <dbReference type="EMBL" id="KAL1567941.1"/>
    </source>
</evidence>
<evidence type="ECO:0000256" key="2">
    <source>
        <dbReference type="SAM" id="MobiDB-lite"/>
    </source>
</evidence>
<gene>
    <name evidence="3" type="ORF">AAHA92_03359</name>
</gene>